<feature type="chain" id="PRO_5016467041" evidence="2">
    <location>
        <begin position="20"/>
        <end position="382"/>
    </location>
</feature>
<dbReference type="AlphaFoldDB" id="A0A2Z3GXL8"/>
<dbReference type="KEGG" id="gog:C1280_03460"/>
<name>A0A2Z3GXL8_9BACT</name>
<dbReference type="EMBL" id="CP025958">
    <property type="protein sequence ID" value="AWM36156.1"/>
    <property type="molecule type" value="Genomic_DNA"/>
</dbReference>
<protein>
    <submittedName>
        <fullName evidence="3">Uncharacterized protein</fullName>
    </submittedName>
</protein>
<organism evidence="3 4">
    <name type="scientific">Gemmata obscuriglobus</name>
    <dbReference type="NCBI Taxonomy" id="114"/>
    <lineage>
        <taxon>Bacteria</taxon>
        <taxon>Pseudomonadati</taxon>
        <taxon>Planctomycetota</taxon>
        <taxon>Planctomycetia</taxon>
        <taxon>Gemmatales</taxon>
        <taxon>Gemmataceae</taxon>
        <taxon>Gemmata</taxon>
    </lineage>
</organism>
<feature type="compositionally biased region" description="Low complexity" evidence="1">
    <location>
        <begin position="172"/>
        <end position="181"/>
    </location>
</feature>
<gene>
    <name evidence="3" type="ORF">C1280_03460</name>
</gene>
<feature type="compositionally biased region" description="Pro residues" evidence="1">
    <location>
        <begin position="205"/>
        <end position="215"/>
    </location>
</feature>
<feature type="signal peptide" evidence="2">
    <location>
        <begin position="1"/>
        <end position="19"/>
    </location>
</feature>
<evidence type="ECO:0000256" key="1">
    <source>
        <dbReference type="SAM" id="MobiDB-lite"/>
    </source>
</evidence>
<keyword evidence="2" id="KW-0732">Signal</keyword>
<evidence type="ECO:0000313" key="3">
    <source>
        <dbReference type="EMBL" id="AWM36156.1"/>
    </source>
</evidence>
<reference evidence="3 4" key="1">
    <citation type="submission" date="2018-01" db="EMBL/GenBank/DDBJ databases">
        <title>G. obscuriglobus.</title>
        <authorList>
            <person name="Franke J."/>
            <person name="Blomberg W."/>
            <person name="Selmecki A."/>
        </authorList>
    </citation>
    <scope>NUCLEOTIDE SEQUENCE [LARGE SCALE GENOMIC DNA]</scope>
    <source>
        <strain evidence="3 4">DSM 5831</strain>
    </source>
</reference>
<feature type="region of interest" description="Disordered" evidence="1">
    <location>
        <begin position="159"/>
        <end position="233"/>
    </location>
</feature>
<accession>A0A2Z3GXL8</accession>
<keyword evidence="4" id="KW-1185">Reference proteome</keyword>
<dbReference type="RefSeq" id="WP_010047013.1">
    <property type="nucleotide sequence ID" value="NZ_CP025958.1"/>
</dbReference>
<sequence length="382" mass="39709">MRRFAPTLALVLLIPVAGCGQQSFRPFTPPEGGYTVLMPGSPSRSERDENGLRMTVYEAGRRNESYAVASAAVPPGGVDLDGAVSGLAGTVGASGTRSQGQSNNGDGWREFEIETNGGRWFYSGRVLATQGRFYTVLAAGADARLSNTRVKTFVESFRLTSGATPGPGNGSPAPAQPMTLPMTPPPPFGAPAPPFGGPALGRPSDLPPPPPPPAASLPNPAVTPFRPTPPAEKIVGHPADPTFRDEAPAGGWLVGFDVWYSKFVNNDIIGAIRPIYWVNNAYALGQVHGTPTQSGTRLVAKPGYVVGAVNVRAAIAIDAITVTFMKANGEWLDKSDSYTSERLGGAGGWPTDISGNGAPVTGIVGRKSANVSGLGLTYRAAK</sequence>
<dbReference type="Proteomes" id="UP000245802">
    <property type="component" value="Chromosome"/>
</dbReference>
<dbReference type="OrthoDB" id="292576at2"/>
<evidence type="ECO:0000256" key="2">
    <source>
        <dbReference type="SAM" id="SignalP"/>
    </source>
</evidence>
<feature type="compositionally biased region" description="Pro residues" evidence="1">
    <location>
        <begin position="182"/>
        <end position="196"/>
    </location>
</feature>
<evidence type="ECO:0000313" key="4">
    <source>
        <dbReference type="Proteomes" id="UP000245802"/>
    </source>
</evidence>
<proteinExistence type="predicted"/>